<dbReference type="InterPro" id="IPR002347">
    <property type="entry name" value="SDR_fam"/>
</dbReference>
<evidence type="ECO:0000256" key="8">
    <source>
        <dbReference type="PIRNR" id="PIRNR000094"/>
    </source>
</evidence>
<evidence type="ECO:0000256" key="3">
    <source>
        <dbReference type="ARBA" id="ARBA00022516"/>
    </source>
</evidence>
<keyword evidence="3 8" id="KW-0444">Lipid biosynthesis</keyword>
<dbReference type="PANTHER" id="PTHR43159:SF2">
    <property type="entry name" value="ENOYL-[ACYL-CARRIER-PROTEIN] REDUCTASE [NADH], CHLOROPLASTIC"/>
    <property type="match status" value="1"/>
</dbReference>
<keyword evidence="5 8" id="KW-0560">Oxidoreductase</keyword>
<dbReference type="EC" id="1.3.1.9" evidence="8"/>
<feature type="binding site" evidence="9">
    <location>
        <position position="93"/>
    </location>
    <ligand>
        <name>substrate</name>
    </ligand>
</feature>
<feature type="binding site" evidence="10">
    <location>
        <begin position="17"/>
        <end position="18"/>
    </location>
    <ligand>
        <name>NAD(+)</name>
        <dbReference type="ChEBI" id="CHEBI:57540"/>
    </ligand>
</feature>
<keyword evidence="6" id="KW-0443">Lipid metabolism</keyword>
<dbReference type="NCBIfam" id="NF005908">
    <property type="entry name" value="PRK07889.1"/>
    <property type="match status" value="1"/>
</dbReference>
<evidence type="ECO:0000256" key="7">
    <source>
        <dbReference type="ARBA" id="ARBA00023160"/>
    </source>
</evidence>
<proteinExistence type="inferred from homology"/>
<sequence length="277" mass="28922">MLQGKKLLVTGVVTRDSIAFHVARDAQEAGAEIVLTSFSRARRMTERAARNLPQPVDVLELDVNSPADIDAVRAELAQRWGRLDGILHAVAFAPADALGGNFLNTPPESAMLAFQTSAYSLKALAAGLSELYPAEGASVVGLDFDASVAWPVYDWMGVAKAGLEAVSRYLARDLGPRGVRVNLVSAGPLGTLAARGIPGFEELAGAWERQAPLGWDVEDPSVVSGPVLFLLSDLARGVTGEILHVDGGFHAMGTAPAAAPASPEPADPPAQTEEAPA</sequence>
<protein>
    <recommendedName>
        <fullName evidence="8">Enoyl-[acyl-carrier-protein] reductase [NADH]</fullName>
        <ecNumber evidence="8">1.3.1.9</ecNumber>
    </recommendedName>
</protein>
<evidence type="ECO:0000256" key="10">
    <source>
        <dbReference type="PIRSR" id="PIRSR000094-3"/>
    </source>
</evidence>
<evidence type="ECO:0000256" key="4">
    <source>
        <dbReference type="ARBA" id="ARBA00022832"/>
    </source>
</evidence>
<feature type="binding site" evidence="10">
    <location>
        <begin position="62"/>
        <end position="63"/>
    </location>
    <ligand>
        <name>NAD(+)</name>
        <dbReference type="ChEBI" id="CHEBI:57540"/>
    </ligand>
</feature>
<evidence type="ECO:0000313" key="12">
    <source>
        <dbReference type="EMBL" id="CAA9489717.1"/>
    </source>
</evidence>
<dbReference type="EMBL" id="CADCVL010000350">
    <property type="protein sequence ID" value="CAA9489717.1"/>
    <property type="molecule type" value="Genomic_DNA"/>
</dbReference>
<evidence type="ECO:0000256" key="5">
    <source>
        <dbReference type="ARBA" id="ARBA00023002"/>
    </source>
</evidence>
<feature type="region of interest" description="Disordered" evidence="11">
    <location>
        <begin position="254"/>
        <end position="277"/>
    </location>
</feature>
<organism evidence="12">
    <name type="scientific">uncultured Solirubrobacteraceae bacterium</name>
    <dbReference type="NCBI Taxonomy" id="1162706"/>
    <lineage>
        <taxon>Bacteria</taxon>
        <taxon>Bacillati</taxon>
        <taxon>Actinomycetota</taxon>
        <taxon>Thermoleophilia</taxon>
        <taxon>Solirubrobacterales</taxon>
        <taxon>Solirubrobacteraceae</taxon>
        <taxon>environmental samples</taxon>
    </lineage>
</organism>
<evidence type="ECO:0000256" key="11">
    <source>
        <dbReference type="SAM" id="MobiDB-lite"/>
    </source>
</evidence>
<dbReference type="AlphaFoldDB" id="A0A6J4SEK2"/>
<evidence type="ECO:0000256" key="2">
    <source>
        <dbReference type="ARBA" id="ARBA00009233"/>
    </source>
</evidence>
<accession>A0A6J4SEK2</accession>
<reference evidence="12" key="1">
    <citation type="submission" date="2020-02" db="EMBL/GenBank/DDBJ databases">
        <authorList>
            <person name="Meier V. D."/>
        </authorList>
    </citation>
    <scope>NUCLEOTIDE SEQUENCE</scope>
    <source>
        <strain evidence="12">AVDCRST_MAG65</strain>
    </source>
</reference>
<feature type="binding site" evidence="10">
    <location>
        <position position="90"/>
    </location>
    <ligand>
        <name>NAD(+)</name>
        <dbReference type="ChEBI" id="CHEBI:57540"/>
    </ligand>
</feature>
<dbReference type="SUPFAM" id="SSF51735">
    <property type="entry name" value="NAD(P)-binding Rossmann-fold domains"/>
    <property type="match status" value="1"/>
</dbReference>
<dbReference type="Gene3D" id="3.40.50.720">
    <property type="entry name" value="NAD(P)-binding Rossmann-like Domain"/>
    <property type="match status" value="1"/>
</dbReference>
<dbReference type="PANTHER" id="PTHR43159">
    <property type="entry name" value="ENOYL-[ACYL-CARRIER-PROTEIN] REDUCTASE"/>
    <property type="match status" value="1"/>
</dbReference>
<name>A0A6J4SEK2_9ACTN</name>
<dbReference type="Pfam" id="PF13561">
    <property type="entry name" value="adh_short_C2"/>
    <property type="match status" value="1"/>
</dbReference>
<feature type="binding site" evidence="10">
    <location>
        <position position="160"/>
    </location>
    <ligand>
        <name>NAD(+)</name>
        <dbReference type="ChEBI" id="CHEBI:57540"/>
    </ligand>
</feature>
<keyword evidence="4" id="KW-0276">Fatty acid metabolism</keyword>
<comment type="pathway">
    <text evidence="1">Lipid metabolism.</text>
</comment>
<keyword evidence="7 8" id="KW-0275">Fatty acid biosynthesis</keyword>
<evidence type="ECO:0000256" key="1">
    <source>
        <dbReference type="ARBA" id="ARBA00005189"/>
    </source>
</evidence>
<comment type="catalytic activity">
    <reaction evidence="8">
        <text>a 2,3-saturated acyl-[ACP] + NAD(+) = a (2E)-enoyl-[ACP] + NADH + H(+)</text>
        <dbReference type="Rhea" id="RHEA:10240"/>
        <dbReference type="Rhea" id="RHEA-COMP:9925"/>
        <dbReference type="Rhea" id="RHEA-COMP:9926"/>
        <dbReference type="ChEBI" id="CHEBI:15378"/>
        <dbReference type="ChEBI" id="CHEBI:57540"/>
        <dbReference type="ChEBI" id="CHEBI:57945"/>
        <dbReference type="ChEBI" id="CHEBI:78784"/>
        <dbReference type="ChEBI" id="CHEBI:78785"/>
        <dbReference type="EC" id="1.3.1.9"/>
    </reaction>
</comment>
<dbReference type="UniPathway" id="UPA00915"/>
<dbReference type="InterPro" id="IPR014358">
    <property type="entry name" value="Enoyl-ACP_Rdtase_NADH"/>
</dbReference>
<keyword evidence="8 10" id="KW-0520">NAD</keyword>
<evidence type="ECO:0000256" key="9">
    <source>
        <dbReference type="PIRSR" id="PIRSR000094-2"/>
    </source>
</evidence>
<evidence type="ECO:0000256" key="6">
    <source>
        <dbReference type="ARBA" id="ARBA00023098"/>
    </source>
</evidence>
<comment type="similarity">
    <text evidence="2 8">Belongs to the short-chain dehydrogenases/reductases (SDR) family. FabI subfamily.</text>
</comment>
<dbReference type="GO" id="GO:0004318">
    <property type="term" value="F:enoyl-[acyl-carrier-protein] reductase (NADH) activity"/>
    <property type="evidence" value="ECO:0007669"/>
    <property type="project" value="UniProtKB-EC"/>
</dbReference>
<dbReference type="PIRSF" id="PIRSF000094">
    <property type="entry name" value="Enoyl-ACP_rdct"/>
    <property type="match status" value="1"/>
</dbReference>
<dbReference type="InterPro" id="IPR036291">
    <property type="entry name" value="NAD(P)-bd_dom_sf"/>
</dbReference>
<dbReference type="GO" id="GO:0006633">
    <property type="term" value="P:fatty acid biosynthetic process"/>
    <property type="evidence" value="ECO:0007669"/>
    <property type="project" value="UniProtKB-KW"/>
</dbReference>
<feature type="binding site" evidence="10">
    <location>
        <position position="11"/>
    </location>
    <ligand>
        <name>NAD(+)</name>
        <dbReference type="ChEBI" id="CHEBI:57540"/>
    </ligand>
</feature>
<gene>
    <name evidence="12" type="ORF">AVDCRST_MAG65-1956</name>
</gene>